<evidence type="ECO:0000313" key="3">
    <source>
        <dbReference type="Proteomes" id="UP000184335"/>
    </source>
</evidence>
<dbReference type="OrthoDB" id="1522941at2"/>
<sequence length="345" mass="39909">MEMQGKVSALAKVGDFLGKFLTTDEAGYSAQQKDFAEILQRSEIENPWFTQQNLRFALNSWAELLNEENLNNWLENYEFRNHGKRVGLILAGNIPMVGFHDVICVILSGNFPLIKLSSKDRLLIPFLLKLWQEFSEGDVQFEIVEKLQDFDAVIATGSNNTARYLEFYFKDKPRIIRKNRTSVAVLSGEETDADLQNLAGDIFQYFGMGCRNVTRLFLPKSFEINRLFENFMPFGHIINHHKYANNYDYNKAIFLLNRDDFWDNNFVMLREEAGLFSPISVLNFSRYENLQEVEEFITENETDIQAVVSNFQLTIPMVKFGEAQQPSLETYADNVDTMRFLAGLD</sequence>
<keyword evidence="3" id="KW-1185">Reference proteome</keyword>
<gene>
    <name evidence="2" type="ORF">SAMN05443429_102170</name>
</gene>
<keyword evidence="1" id="KW-0521">NADP</keyword>
<evidence type="ECO:0000313" key="2">
    <source>
        <dbReference type="EMBL" id="SHI53969.1"/>
    </source>
</evidence>
<dbReference type="Pfam" id="PF05893">
    <property type="entry name" value="LuxC"/>
    <property type="match status" value="1"/>
</dbReference>
<protein>
    <submittedName>
        <fullName evidence="2">Acyl-CoA reductase (LuxC)</fullName>
    </submittedName>
</protein>
<dbReference type="SUPFAM" id="SSF53720">
    <property type="entry name" value="ALDH-like"/>
    <property type="match status" value="1"/>
</dbReference>
<organism evidence="2 3">
    <name type="scientific">Cruoricaptor ignavus</name>
    <dbReference type="NCBI Taxonomy" id="1118202"/>
    <lineage>
        <taxon>Bacteria</taxon>
        <taxon>Pseudomonadati</taxon>
        <taxon>Bacteroidota</taxon>
        <taxon>Flavobacteriia</taxon>
        <taxon>Flavobacteriales</taxon>
        <taxon>Weeksellaceae</taxon>
        <taxon>Cruoricaptor</taxon>
    </lineage>
</organism>
<dbReference type="EMBL" id="FQYI01000002">
    <property type="protein sequence ID" value="SHI53969.1"/>
    <property type="molecule type" value="Genomic_DNA"/>
</dbReference>
<evidence type="ECO:0000256" key="1">
    <source>
        <dbReference type="ARBA" id="ARBA00022857"/>
    </source>
</evidence>
<dbReference type="STRING" id="1118202.SAMN05443429_102170"/>
<dbReference type="Proteomes" id="UP000184335">
    <property type="component" value="Unassembled WGS sequence"/>
</dbReference>
<name>A0A1M6BYV2_9FLAO</name>
<dbReference type="GO" id="GO:0008218">
    <property type="term" value="P:bioluminescence"/>
    <property type="evidence" value="ECO:0007669"/>
    <property type="project" value="InterPro"/>
</dbReference>
<dbReference type="InterPro" id="IPR008670">
    <property type="entry name" value="CoA_reduct_LuxC"/>
</dbReference>
<dbReference type="GO" id="GO:0003995">
    <property type="term" value="F:acyl-CoA dehydrogenase activity"/>
    <property type="evidence" value="ECO:0007669"/>
    <property type="project" value="InterPro"/>
</dbReference>
<accession>A0A1M6BYV2</accession>
<dbReference type="AlphaFoldDB" id="A0A1M6BYV2"/>
<proteinExistence type="predicted"/>
<dbReference type="RefSeq" id="WP_073178299.1">
    <property type="nucleotide sequence ID" value="NZ_FQYI01000002.1"/>
</dbReference>
<reference evidence="2 3" key="1">
    <citation type="submission" date="2016-11" db="EMBL/GenBank/DDBJ databases">
        <authorList>
            <person name="Jaros S."/>
            <person name="Januszkiewicz K."/>
            <person name="Wedrychowicz H."/>
        </authorList>
    </citation>
    <scope>NUCLEOTIDE SEQUENCE [LARGE SCALE GENOMIC DNA]</scope>
    <source>
        <strain evidence="2 3">DSM 25479</strain>
    </source>
</reference>
<dbReference type="InterPro" id="IPR016161">
    <property type="entry name" value="Ald_DH/histidinol_DH"/>
</dbReference>